<feature type="compositionally biased region" description="Low complexity" evidence="1">
    <location>
        <begin position="45"/>
        <end position="79"/>
    </location>
</feature>
<sequence length="435" mass="45805">LSPHIANEAPSSNLISSLQQRSQQQQQQLLQSKLSNISLASSSSSSIATAAAGTAPPPVGAAVATTFTPTSSSSSPAASDPRRSPSPQAYYLAKMQQPKSAITSTSVIPVAATGGLERNGSLEPARKYKHSPFLSRRTASEYGNGSPKKESTLSSLGQSIFKNFTTSPFAQRKSVPPGESKLASASPPMPVSSANIYANGGGAGSGSSSSNPSSPLLLLRKAQHDGSDTDTQYKHLHGNTSPIVLQRFYHQQNQLIEQQREALHQQQQQQVVYGYSSPSPVPSATDASPRPSRYSPLPSHRTVHHGVHPVLSNTTLPHQSAIPLYVHHEPVQAGIAPLAASGIPVYQQSGGGTVGSPKHKSSFFNTFSRGMKSAGRGDKVIDRGGTTAPTLLAGDRPLYATTITTTGQTMYHHQQQPPVQTSAAATMLHRHGPLG</sequence>
<reference evidence="3" key="1">
    <citation type="submission" date="2013-09" db="EMBL/GenBank/DDBJ databases">
        <title>The Genome Sequence of Anopheles maculatus species B.</title>
        <authorList>
            <consortium name="The Broad Institute Genomics Platform"/>
            <person name="Neafsey D.E."/>
            <person name="Besansky N."/>
            <person name="Howell P."/>
            <person name="Walton C."/>
            <person name="Young S.K."/>
            <person name="Zeng Q."/>
            <person name="Gargeya S."/>
            <person name="Fitzgerald M."/>
            <person name="Haas B."/>
            <person name="Abouelleil A."/>
            <person name="Allen A.W."/>
            <person name="Alvarado L."/>
            <person name="Arachchi H.M."/>
            <person name="Berlin A.M."/>
            <person name="Chapman S.B."/>
            <person name="Gainer-Dewar J."/>
            <person name="Goldberg J."/>
            <person name="Griggs A."/>
            <person name="Gujja S."/>
            <person name="Hansen M."/>
            <person name="Howarth C."/>
            <person name="Imamovic A."/>
            <person name="Ireland A."/>
            <person name="Larimer J."/>
            <person name="McCowan C."/>
            <person name="Murphy C."/>
            <person name="Pearson M."/>
            <person name="Poon T.W."/>
            <person name="Priest M."/>
            <person name="Roberts A."/>
            <person name="Saif S."/>
            <person name="Shea T."/>
            <person name="Sisk P."/>
            <person name="Sykes S."/>
            <person name="Wortman J."/>
            <person name="Nusbaum C."/>
            <person name="Birren B."/>
        </authorList>
    </citation>
    <scope>NUCLEOTIDE SEQUENCE [LARGE SCALE GENOMIC DNA]</scope>
    <source>
        <strain evidence="3">maculatus3</strain>
    </source>
</reference>
<dbReference type="AlphaFoldDB" id="A0A182TCL8"/>
<feature type="compositionally biased region" description="Low complexity" evidence="1">
    <location>
        <begin position="288"/>
        <end position="298"/>
    </location>
</feature>
<feature type="region of interest" description="Disordered" evidence="1">
    <location>
        <begin position="260"/>
        <end position="298"/>
    </location>
</feature>
<evidence type="ECO:0000313" key="2">
    <source>
        <dbReference type="EnsemblMetazoa" id="AMAM024172-PA"/>
    </source>
</evidence>
<organism evidence="2 3">
    <name type="scientific">Anopheles maculatus</name>
    <dbReference type="NCBI Taxonomy" id="74869"/>
    <lineage>
        <taxon>Eukaryota</taxon>
        <taxon>Metazoa</taxon>
        <taxon>Ecdysozoa</taxon>
        <taxon>Arthropoda</taxon>
        <taxon>Hexapoda</taxon>
        <taxon>Insecta</taxon>
        <taxon>Pterygota</taxon>
        <taxon>Neoptera</taxon>
        <taxon>Endopterygota</taxon>
        <taxon>Diptera</taxon>
        <taxon>Nematocera</taxon>
        <taxon>Culicoidea</taxon>
        <taxon>Culicidae</taxon>
        <taxon>Anophelinae</taxon>
        <taxon>Anopheles</taxon>
        <taxon>Anopheles maculatus group</taxon>
    </lineage>
</organism>
<accession>A0A182TCL8</accession>
<feature type="region of interest" description="Disordered" evidence="1">
    <location>
        <begin position="45"/>
        <end position="88"/>
    </location>
</feature>
<name>A0A182TCL8_9DIPT</name>
<evidence type="ECO:0000256" key="1">
    <source>
        <dbReference type="SAM" id="MobiDB-lite"/>
    </source>
</evidence>
<dbReference type="Proteomes" id="UP000075901">
    <property type="component" value="Unassembled WGS sequence"/>
</dbReference>
<feature type="compositionally biased region" description="Low complexity" evidence="1">
    <location>
        <begin position="11"/>
        <end position="29"/>
    </location>
</feature>
<dbReference type="EnsemblMetazoa" id="AMAM024172-RA">
    <property type="protein sequence ID" value="AMAM024172-PA"/>
    <property type="gene ID" value="AMAM024172"/>
</dbReference>
<feature type="region of interest" description="Disordered" evidence="1">
    <location>
        <begin position="168"/>
        <end position="188"/>
    </location>
</feature>
<feature type="region of interest" description="Disordered" evidence="1">
    <location>
        <begin position="116"/>
        <end position="154"/>
    </location>
</feature>
<protein>
    <submittedName>
        <fullName evidence="2">Uncharacterized protein</fullName>
    </submittedName>
</protein>
<proteinExistence type="predicted"/>
<feature type="region of interest" description="Disordered" evidence="1">
    <location>
        <begin position="1"/>
        <end position="29"/>
    </location>
</feature>
<keyword evidence="3" id="KW-1185">Reference proteome</keyword>
<evidence type="ECO:0000313" key="3">
    <source>
        <dbReference type="Proteomes" id="UP000075901"/>
    </source>
</evidence>
<dbReference type="VEuPathDB" id="VectorBase:AMAM024172"/>
<reference evidence="2" key="2">
    <citation type="submission" date="2020-05" db="UniProtKB">
        <authorList>
            <consortium name="EnsemblMetazoa"/>
        </authorList>
    </citation>
    <scope>IDENTIFICATION</scope>
    <source>
        <strain evidence="2">maculatus3</strain>
    </source>
</reference>
<feature type="compositionally biased region" description="Low complexity" evidence="1">
    <location>
        <begin position="265"/>
        <end position="278"/>
    </location>
</feature>